<keyword evidence="3" id="KW-1185">Reference proteome</keyword>
<sequence length="239" mass="26019">MPPSARLMKEILLVGSGVVGATYAYRLSMSGMARVTIVARSNYDAINFCRSVADAADQPYSYVFVTTKAIPDVTATPDILRLLVSPPYADLYPQPTYLLLQNGLNVEKDLYEVIRKLGKGSPNIISTTLWFQANLLGPNVVEHGSVLPAHLGEEEVLQDLQKILSSGGGTATVVPEIQRAKFQKNSLNVVVSSLATLTGYLPPAVWRSSPAGSGVPPYEPFVFDTTRHLIEEYTLQGYM</sequence>
<name>A0AAD5VPW4_9AGAR</name>
<accession>A0AAD5VPW4</accession>
<dbReference type="PANTHER" id="PTHR21708:SF43">
    <property type="entry name" value="KETOPANTOATE REDUCTASE C-TERMINAL DOMAIN-CONTAINING PROTEIN"/>
    <property type="match status" value="1"/>
</dbReference>
<dbReference type="Pfam" id="PF02558">
    <property type="entry name" value="ApbA"/>
    <property type="match status" value="1"/>
</dbReference>
<organism evidence="2 3">
    <name type="scientific">Leucocoprinus birnbaumii</name>
    <dbReference type="NCBI Taxonomy" id="56174"/>
    <lineage>
        <taxon>Eukaryota</taxon>
        <taxon>Fungi</taxon>
        <taxon>Dikarya</taxon>
        <taxon>Basidiomycota</taxon>
        <taxon>Agaricomycotina</taxon>
        <taxon>Agaricomycetes</taxon>
        <taxon>Agaricomycetidae</taxon>
        <taxon>Agaricales</taxon>
        <taxon>Agaricineae</taxon>
        <taxon>Agaricaceae</taxon>
        <taxon>Leucocoprinus</taxon>
    </lineage>
</organism>
<dbReference type="InterPro" id="IPR013332">
    <property type="entry name" value="KPR_N"/>
</dbReference>
<protein>
    <recommendedName>
        <fullName evidence="1">Ketopantoate reductase N-terminal domain-containing protein</fullName>
    </recommendedName>
</protein>
<dbReference type="InterPro" id="IPR051402">
    <property type="entry name" value="KPR-Related"/>
</dbReference>
<feature type="domain" description="Ketopantoate reductase N-terminal" evidence="1">
    <location>
        <begin position="11"/>
        <end position="145"/>
    </location>
</feature>
<dbReference type="InterPro" id="IPR036291">
    <property type="entry name" value="NAD(P)-bd_dom_sf"/>
</dbReference>
<dbReference type="EMBL" id="JANIEX010000767">
    <property type="protein sequence ID" value="KAJ3563361.1"/>
    <property type="molecule type" value="Genomic_DNA"/>
</dbReference>
<evidence type="ECO:0000313" key="3">
    <source>
        <dbReference type="Proteomes" id="UP001213000"/>
    </source>
</evidence>
<dbReference type="SUPFAM" id="SSF51735">
    <property type="entry name" value="NAD(P)-binding Rossmann-fold domains"/>
    <property type="match status" value="1"/>
</dbReference>
<dbReference type="PANTHER" id="PTHR21708">
    <property type="entry name" value="PROBABLE 2-DEHYDROPANTOATE 2-REDUCTASE"/>
    <property type="match status" value="1"/>
</dbReference>
<proteinExistence type="predicted"/>
<dbReference type="Proteomes" id="UP001213000">
    <property type="component" value="Unassembled WGS sequence"/>
</dbReference>
<reference evidence="2" key="1">
    <citation type="submission" date="2022-07" db="EMBL/GenBank/DDBJ databases">
        <title>Genome Sequence of Leucocoprinus birnbaumii.</title>
        <authorList>
            <person name="Buettner E."/>
        </authorList>
    </citation>
    <scope>NUCLEOTIDE SEQUENCE</scope>
    <source>
        <strain evidence="2">VT141</strain>
    </source>
</reference>
<comment type="caution">
    <text evidence="2">The sequence shown here is derived from an EMBL/GenBank/DDBJ whole genome shotgun (WGS) entry which is preliminary data.</text>
</comment>
<dbReference type="GO" id="GO:0005737">
    <property type="term" value="C:cytoplasm"/>
    <property type="evidence" value="ECO:0007669"/>
    <property type="project" value="TreeGrafter"/>
</dbReference>
<evidence type="ECO:0000313" key="2">
    <source>
        <dbReference type="EMBL" id="KAJ3563361.1"/>
    </source>
</evidence>
<dbReference type="AlphaFoldDB" id="A0AAD5VPW4"/>
<gene>
    <name evidence="2" type="ORF">NP233_g8989</name>
</gene>
<dbReference type="Gene3D" id="3.40.50.720">
    <property type="entry name" value="NAD(P)-binding Rossmann-like Domain"/>
    <property type="match status" value="2"/>
</dbReference>
<evidence type="ECO:0000259" key="1">
    <source>
        <dbReference type="Pfam" id="PF02558"/>
    </source>
</evidence>